<accession>R2NIW3</accession>
<dbReference type="PANTHER" id="PTHR31047:SF0">
    <property type="entry name" value="MEIOTICALLY UP-REGULATED GENE 157 PROTEIN"/>
    <property type="match status" value="1"/>
</dbReference>
<dbReference type="eggNOG" id="COG3538">
    <property type="taxonomic scope" value="Bacteria"/>
</dbReference>
<evidence type="ECO:0000313" key="3">
    <source>
        <dbReference type="Proteomes" id="UP000013783"/>
    </source>
</evidence>
<dbReference type="RefSeq" id="WP_010743052.1">
    <property type="nucleotide sequence ID" value="NZ_KB946253.1"/>
</dbReference>
<sequence>MVSTSIEEKMGEAMIDQKKLIEEIQAYADTVELPTEKETKLFRQAFVDTITNTVSVRENGEIFVATGDIPAMWLRDSTFQVLPYLMIADKVPAVKKLVHGVLEQQLTYLLHDPYSNAFNKEADGGHYSNDTSNVPISALVWERKFEIDSLCAPFFLGYQLQQAGYTEHLNPKFWEAASVAIDTFIREQHHETSMYTFVRTDCPPSDTIPCDGKGRPIEYTGMVWSGFRPSDDACYYGYFIPGNQFIVVILKQLLELLPKKSNPKLEEKMTRLLAEITQGIEKYGRLVDENGEYYYAYEVDGLGNSLFMDDANVPSLLSLPFLGFCAENDPTYLVTRSKILSTANPYYYTGECLKGIGSPHTPSAYVWPISLAMEGLTSDDLAVIEAKLQLISKTDAGTLQCHEGINVDDPNQFTREWFSWANMTYCNLALHYLKLKK</sequence>
<evidence type="ECO:0000313" key="1">
    <source>
        <dbReference type="EMBL" id="EOH71997.1"/>
    </source>
</evidence>
<dbReference type="Proteomes" id="UP000014148">
    <property type="component" value="Unassembled WGS sequence"/>
</dbReference>
<evidence type="ECO:0000313" key="2">
    <source>
        <dbReference type="EMBL" id="EOT69979.1"/>
    </source>
</evidence>
<dbReference type="GeneID" id="79787878"/>
<proteinExistence type="predicted"/>
<protein>
    <recommendedName>
        <fullName evidence="5">Glycosyl hydrolase</fullName>
    </recommendedName>
</protein>
<dbReference type="InterPro" id="IPR008313">
    <property type="entry name" value="GH125"/>
</dbReference>
<dbReference type="SUPFAM" id="SSF48208">
    <property type="entry name" value="Six-hairpin glycosidases"/>
    <property type="match status" value="1"/>
</dbReference>
<dbReference type="Gene3D" id="1.50.10.10">
    <property type="match status" value="1"/>
</dbReference>
<evidence type="ECO:0000313" key="4">
    <source>
        <dbReference type="Proteomes" id="UP000014148"/>
    </source>
</evidence>
<keyword evidence="4" id="KW-1185">Reference proteome</keyword>
<dbReference type="InterPro" id="IPR008928">
    <property type="entry name" value="6-hairpin_glycosidase_sf"/>
</dbReference>
<dbReference type="Proteomes" id="UP000013783">
    <property type="component" value="Unassembled WGS sequence"/>
</dbReference>
<organism evidence="1 3">
    <name type="scientific">Enterococcus malodoratus ATCC 43197</name>
    <dbReference type="NCBI Taxonomy" id="1158601"/>
    <lineage>
        <taxon>Bacteria</taxon>
        <taxon>Bacillati</taxon>
        <taxon>Bacillota</taxon>
        <taxon>Bacilli</taxon>
        <taxon>Lactobacillales</taxon>
        <taxon>Enterococcaceae</taxon>
        <taxon>Enterococcus</taxon>
    </lineage>
</organism>
<dbReference type="GO" id="GO:0005975">
    <property type="term" value="P:carbohydrate metabolic process"/>
    <property type="evidence" value="ECO:0007669"/>
    <property type="project" value="InterPro"/>
</dbReference>
<comment type="caution">
    <text evidence="1">The sequence shown here is derived from an EMBL/GenBank/DDBJ whole genome shotgun (WGS) entry which is preliminary data.</text>
</comment>
<dbReference type="PIRSF" id="PIRSF028846">
    <property type="entry name" value="UCP028846"/>
    <property type="match status" value="1"/>
</dbReference>
<dbReference type="SMART" id="SM01149">
    <property type="entry name" value="DUF1237"/>
    <property type="match status" value="1"/>
</dbReference>
<evidence type="ECO:0008006" key="5">
    <source>
        <dbReference type="Google" id="ProtNLM"/>
    </source>
</evidence>
<gene>
    <name evidence="2" type="ORF">I585_01458</name>
    <name evidence="1" type="ORF">UAI_04281</name>
</gene>
<dbReference type="PANTHER" id="PTHR31047">
    <property type="entry name" value="MEIOTICALLY UP-REGULATED GENE 157 PROTEIN"/>
    <property type="match status" value="1"/>
</dbReference>
<dbReference type="EMBL" id="ASWA01000002">
    <property type="protein sequence ID" value="EOT69979.1"/>
    <property type="molecule type" value="Genomic_DNA"/>
</dbReference>
<name>R2NIW3_9ENTE</name>
<reference evidence="1 3" key="1">
    <citation type="submission" date="2013-02" db="EMBL/GenBank/DDBJ databases">
        <title>The Genome Sequence of Enterococcus malodoratus ATCC_43197.</title>
        <authorList>
            <consortium name="The Broad Institute Genome Sequencing Platform"/>
            <consortium name="The Broad Institute Genome Sequencing Center for Infectious Disease"/>
            <person name="Earl A.M."/>
            <person name="Gilmore M.S."/>
            <person name="Lebreton F."/>
            <person name="Walker B."/>
            <person name="Young S.K."/>
            <person name="Zeng Q."/>
            <person name="Gargeya S."/>
            <person name="Fitzgerald M."/>
            <person name="Haas B."/>
            <person name="Abouelleil A."/>
            <person name="Alvarado L."/>
            <person name="Arachchi H.M."/>
            <person name="Berlin A.M."/>
            <person name="Chapman S.B."/>
            <person name="Dewar J."/>
            <person name="Goldberg J."/>
            <person name="Griggs A."/>
            <person name="Gujja S."/>
            <person name="Hansen M."/>
            <person name="Howarth C."/>
            <person name="Imamovic A."/>
            <person name="Larimer J."/>
            <person name="McCowan C."/>
            <person name="Murphy C."/>
            <person name="Neiman D."/>
            <person name="Pearson M."/>
            <person name="Priest M."/>
            <person name="Roberts A."/>
            <person name="Saif S."/>
            <person name="Shea T."/>
            <person name="Sisk P."/>
            <person name="Sykes S."/>
            <person name="Wortman J."/>
            <person name="Nusbaum C."/>
            <person name="Birren B."/>
        </authorList>
    </citation>
    <scope>NUCLEOTIDE SEQUENCE [LARGE SCALE GENOMIC DNA]</scope>
    <source>
        <strain evidence="1 3">ATCC 43197</strain>
    </source>
</reference>
<dbReference type="InterPro" id="IPR012341">
    <property type="entry name" value="6hp_glycosidase-like_sf"/>
</dbReference>
<dbReference type="STRING" id="71451.RV07_GL000480"/>
<dbReference type="Pfam" id="PF06824">
    <property type="entry name" value="Glyco_hydro_125"/>
    <property type="match status" value="1"/>
</dbReference>
<dbReference type="EMBL" id="AJAK01000031">
    <property type="protein sequence ID" value="EOH71997.1"/>
    <property type="molecule type" value="Genomic_DNA"/>
</dbReference>
<reference evidence="2 4" key="2">
    <citation type="submission" date="2013-03" db="EMBL/GenBank/DDBJ databases">
        <title>The Genome Sequence of Enterococcus malodoratus ATCC_43197 (PacBio/Illumina hybrid assembly).</title>
        <authorList>
            <consortium name="The Broad Institute Genomics Platform"/>
            <consortium name="The Broad Institute Genome Sequencing Center for Infectious Disease"/>
            <person name="Earl A."/>
            <person name="Russ C."/>
            <person name="Gilmore M."/>
            <person name="Surin D."/>
            <person name="Walker B."/>
            <person name="Young S."/>
            <person name="Zeng Q."/>
            <person name="Gargeya S."/>
            <person name="Fitzgerald M."/>
            <person name="Haas B."/>
            <person name="Abouelleil A."/>
            <person name="Allen A.W."/>
            <person name="Alvarado L."/>
            <person name="Arachchi H.M."/>
            <person name="Berlin A.M."/>
            <person name="Chapman S.B."/>
            <person name="Gainer-Dewar J."/>
            <person name="Goldberg J."/>
            <person name="Griggs A."/>
            <person name="Gujja S."/>
            <person name="Hansen M."/>
            <person name="Howarth C."/>
            <person name="Imamovic A."/>
            <person name="Ireland A."/>
            <person name="Larimer J."/>
            <person name="McCowan C."/>
            <person name="Murphy C."/>
            <person name="Pearson M."/>
            <person name="Poon T.W."/>
            <person name="Priest M."/>
            <person name="Roberts A."/>
            <person name="Saif S."/>
            <person name="Shea T."/>
            <person name="Sisk P."/>
            <person name="Sykes S."/>
            <person name="Wortman J."/>
            <person name="Nusbaum C."/>
            <person name="Birren B."/>
        </authorList>
    </citation>
    <scope>NUCLEOTIDE SEQUENCE [LARGE SCALE GENOMIC DNA]</scope>
    <source>
        <strain evidence="2 4">ATCC 43197</strain>
    </source>
</reference>
<dbReference type="AlphaFoldDB" id="R2NIW3"/>
<dbReference type="PATRIC" id="fig|1158601.3.peg.4249"/>